<feature type="region of interest" description="Disordered" evidence="1">
    <location>
        <begin position="71"/>
        <end position="116"/>
    </location>
</feature>
<dbReference type="Proteomes" id="UP001230051">
    <property type="component" value="Unassembled WGS sequence"/>
</dbReference>
<keyword evidence="3" id="KW-1185">Reference proteome</keyword>
<gene>
    <name evidence="2" type="ORF">AOXY_G24855</name>
</gene>
<evidence type="ECO:0000313" key="2">
    <source>
        <dbReference type="EMBL" id="KAK1157241.1"/>
    </source>
</evidence>
<dbReference type="AlphaFoldDB" id="A0AAD8CV16"/>
<protein>
    <submittedName>
        <fullName evidence="2">Uncharacterized protein</fullName>
    </submittedName>
</protein>
<name>A0AAD8CV16_ACIOX</name>
<evidence type="ECO:0000256" key="1">
    <source>
        <dbReference type="SAM" id="MobiDB-lite"/>
    </source>
</evidence>
<feature type="region of interest" description="Disordered" evidence="1">
    <location>
        <begin position="1"/>
        <end position="21"/>
    </location>
</feature>
<comment type="caution">
    <text evidence="2">The sequence shown here is derived from an EMBL/GenBank/DDBJ whole genome shotgun (WGS) entry which is preliminary data.</text>
</comment>
<proteinExistence type="predicted"/>
<evidence type="ECO:0000313" key="3">
    <source>
        <dbReference type="Proteomes" id="UP001230051"/>
    </source>
</evidence>
<organism evidence="2 3">
    <name type="scientific">Acipenser oxyrinchus oxyrinchus</name>
    <dbReference type="NCBI Taxonomy" id="40147"/>
    <lineage>
        <taxon>Eukaryota</taxon>
        <taxon>Metazoa</taxon>
        <taxon>Chordata</taxon>
        <taxon>Craniata</taxon>
        <taxon>Vertebrata</taxon>
        <taxon>Euteleostomi</taxon>
        <taxon>Actinopterygii</taxon>
        <taxon>Chondrostei</taxon>
        <taxon>Acipenseriformes</taxon>
        <taxon>Acipenseridae</taxon>
        <taxon>Acipenser</taxon>
    </lineage>
</organism>
<feature type="compositionally biased region" description="Basic and acidic residues" evidence="1">
    <location>
        <begin position="76"/>
        <end position="90"/>
    </location>
</feature>
<reference evidence="2" key="1">
    <citation type="submission" date="2022-02" db="EMBL/GenBank/DDBJ databases">
        <title>Atlantic sturgeon de novo genome assembly.</title>
        <authorList>
            <person name="Stock M."/>
            <person name="Klopp C."/>
            <person name="Guiguen Y."/>
            <person name="Cabau C."/>
            <person name="Parinello H."/>
            <person name="Santidrian Yebra-Pimentel E."/>
            <person name="Kuhl H."/>
            <person name="Dirks R.P."/>
            <person name="Guessner J."/>
            <person name="Wuertz S."/>
            <person name="Du K."/>
            <person name="Schartl M."/>
        </authorList>
    </citation>
    <scope>NUCLEOTIDE SEQUENCE</scope>
    <source>
        <strain evidence="2">STURGEONOMICS-FGT-2020</strain>
        <tissue evidence="2">Whole blood</tissue>
    </source>
</reference>
<feature type="compositionally biased region" description="Polar residues" evidence="1">
    <location>
        <begin position="1"/>
        <end position="20"/>
    </location>
</feature>
<accession>A0AAD8CV16</accession>
<dbReference type="EMBL" id="JAGXEW010000026">
    <property type="protein sequence ID" value="KAK1157241.1"/>
    <property type="molecule type" value="Genomic_DNA"/>
</dbReference>
<sequence>MEICTSQQTDSQRPLPQAQRNRVPVFLLGSPRRHMHFNSRDLPLHRPSKTEPQTCSLLTLPPIHTYLVINGTSKRLTPDKPQPRWEEPRRTTAASWPSGPDTPQAANHRHSPSALSNGKEACQAHEAISPWWAAYQGGRKLVKALLKCISGQGG</sequence>